<sequence length="268" mass="26898">SPMMGNSVMGNPMMGGPMMGSPTIGGNSRQGTPPLVHALGMPGSGIGFTGKPGALVAAGPASSAGPSGGLPARLPVSETGPQLFGQRQGTPPGMPKESLAGPRTASSTSGLVGESMGVVRFEAVPGMHSTPLAQGTGSSSLSVFGLSGQHQQHSNTAVIATLVAELLTQASPLRLPPGAADDIRSSSSMALSADGRHPGFLHANSASMSPSSFRLHHVGLASGGSSPTDAPLELIPQDYYGPRQASSPSRRGPLQPLRQNSSAATWLK</sequence>
<dbReference type="AlphaFoldDB" id="A0A812PU55"/>
<name>A0A812PU55_9DINO</name>
<evidence type="ECO:0000313" key="3">
    <source>
        <dbReference type="Proteomes" id="UP000601435"/>
    </source>
</evidence>
<accession>A0A812PU55</accession>
<proteinExistence type="predicted"/>
<reference evidence="2" key="1">
    <citation type="submission" date="2021-02" db="EMBL/GenBank/DDBJ databases">
        <authorList>
            <person name="Dougan E. K."/>
            <person name="Rhodes N."/>
            <person name="Thang M."/>
            <person name="Chan C."/>
        </authorList>
    </citation>
    <scope>NUCLEOTIDE SEQUENCE</scope>
</reference>
<dbReference type="Proteomes" id="UP000601435">
    <property type="component" value="Unassembled WGS sequence"/>
</dbReference>
<feature type="non-terminal residue" evidence="2">
    <location>
        <position position="1"/>
    </location>
</feature>
<feature type="compositionally biased region" description="Low complexity" evidence="1">
    <location>
        <begin position="59"/>
        <end position="72"/>
    </location>
</feature>
<gene>
    <name evidence="2" type="ORF">SNEC2469_LOCUS9681</name>
</gene>
<feature type="compositionally biased region" description="Polar residues" evidence="1">
    <location>
        <begin position="257"/>
        <end position="268"/>
    </location>
</feature>
<keyword evidence="3" id="KW-1185">Reference proteome</keyword>
<protein>
    <submittedName>
        <fullName evidence="2">Uncharacterized protein</fullName>
    </submittedName>
</protein>
<evidence type="ECO:0000256" key="1">
    <source>
        <dbReference type="SAM" id="MobiDB-lite"/>
    </source>
</evidence>
<feature type="region of interest" description="Disordered" evidence="1">
    <location>
        <begin position="220"/>
        <end position="268"/>
    </location>
</feature>
<dbReference type="EMBL" id="CAJNJA010015626">
    <property type="protein sequence ID" value="CAE7364930.1"/>
    <property type="molecule type" value="Genomic_DNA"/>
</dbReference>
<organism evidence="2 3">
    <name type="scientific">Symbiodinium necroappetens</name>
    <dbReference type="NCBI Taxonomy" id="1628268"/>
    <lineage>
        <taxon>Eukaryota</taxon>
        <taxon>Sar</taxon>
        <taxon>Alveolata</taxon>
        <taxon>Dinophyceae</taxon>
        <taxon>Suessiales</taxon>
        <taxon>Symbiodiniaceae</taxon>
        <taxon>Symbiodinium</taxon>
    </lineage>
</organism>
<comment type="caution">
    <text evidence="2">The sequence shown here is derived from an EMBL/GenBank/DDBJ whole genome shotgun (WGS) entry which is preliminary data.</text>
</comment>
<feature type="region of interest" description="Disordered" evidence="1">
    <location>
        <begin position="59"/>
        <end position="111"/>
    </location>
</feature>
<evidence type="ECO:0000313" key="2">
    <source>
        <dbReference type="EMBL" id="CAE7364930.1"/>
    </source>
</evidence>